<evidence type="ECO:0000256" key="3">
    <source>
        <dbReference type="ARBA" id="ARBA00023163"/>
    </source>
</evidence>
<dbReference type="InterPro" id="IPR000843">
    <property type="entry name" value="HTH_LacI"/>
</dbReference>
<dbReference type="CDD" id="cd06267">
    <property type="entry name" value="PBP1_LacI_sugar_binding-like"/>
    <property type="match status" value="1"/>
</dbReference>
<dbReference type="InterPro" id="IPR010982">
    <property type="entry name" value="Lambda_DNA-bd_dom_sf"/>
</dbReference>
<dbReference type="SUPFAM" id="SSF53822">
    <property type="entry name" value="Periplasmic binding protein-like I"/>
    <property type="match status" value="1"/>
</dbReference>
<dbReference type="SUPFAM" id="SSF47413">
    <property type="entry name" value="lambda repressor-like DNA-binding domains"/>
    <property type="match status" value="1"/>
</dbReference>
<accession>A0AB39YN44</accession>
<sequence>MVTRADVASLANVSPAVVSYVINGGPRPVSREARARVNAAIEALDYRPNAVASALRGGSTKNVGLLIPSPVNPYFAELAEVIEHELLQAGYLLSIGITHEDAKLQRTHVRSLIDRRVDGLLLISSDALAKIREHKEQLPPIVVVDRVDDTDSTSCVHVDNIQGAATAVEHLQSWGHRRIACISGPWPLRTSKDRVQGWREQQRRASAPHSPDLVAQGAFTPQGGAEAATSLLSPEHRMPGYDVPTAVFVSSDAQAHGVLHACSSLGLRVPEDISIVSFDGTQSARFTQPPLTTLRQPLKDIGASAVRLLLARIASPKEPKETLVFQGNLVVGGSCAPPKGCPGTVP</sequence>
<dbReference type="CDD" id="cd01392">
    <property type="entry name" value="HTH_LacI"/>
    <property type="match status" value="1"/>
</dbReference>
<keyword evidence="1" id="KW-0805">Transcription regulation</keyword>
<name>A0AB39YN44_9MICC</name>
<evidence type="ECO:0000256" key="2">
    <source>
        <dbReference type="ARBA" id="ARBA00023125"/>
    </source>
</evidence>
<dbReference type="GO" id="GO:0000976">
    <property type="term" value="F:transcription cis-regulatory region binding"/>
    <property type="evidence" value="ECO:0007669"/>
    <property type="project" value="TreeGrafter"/>
</dbReference>
<keyword evidence="3" id="KW-0804">Transcription</keyword>
<dbReference type="SMART" id="SM00354">
    <property type="entry name" value="HTH_LACI"/>
    <property type="match status" value="1"/>
</dbReference>
<dbReference type="Pfam" id="PF13377">
    <property type="entry name" value="Peripla_BP_3"/>
    <property type="match status" value="1"/>
</dbReference>
<dbReference type="GO" id="GO:0003700">
    <property type="term" value="F:DNA-binding transcription factor activity"/>
    <property type="evidence" value="ECO:0007669"/>
    <property type="project" value="TreeGrafter"/>
</dbReference>
<dbReference type="Pfam" id="PF00356">
    <property type="entry name" value="LacI"/>
    <property type="match status" value="1"/>
</dbReference>
<dbReference type="EMBL" id="CP165735">
    <property type="protein sequence ID" value="XDV71281.1"/>
    <property type="molecule type" value="Genomic_DNA"/>
</dbReference>
<dbReference type="PROSITE" id="PS50932">
    <property type="entry name" value="HTH_LACI_2"/>
    <property type="match status" value="1"/>
</dbReference>
<evidence type="ECO:0000259" key="4">
    <source>
        <dbReference type="PROSITE" id="PS50932"/>
    </source>
</evidence>
<dbReference type="PANTHER" id="PTHR30146">
    <property type="entry name" value="LACI-RELATED TRANSCRIPTIONAL REPRESSOR"/>
    <property type="match status" value="1"/>
</dbReference>
<dbReference type="RefSeq" id="WP_369745424.1">
    <property type="nucleotide sequence ID" value="NZ_CP165735.1"/>
</dbReference>
<dbReference type="Gene3D" id="1.10.260.40">
    <property type="entry name" value="lambda repressor-like DNA-binding domains"/>
    <property type="match status" value="1"/>
</dbReference>
<evidence type="ECO:0000256" key="1">
    <source>
        <dbReference type="ARBA" id="ARBA00023015"/>
    </source>
</evidence>
<gene>
    <name evidence="5" type="ORF">ABQM86_20355</name>
</gene>
<evidence type="ECO:0000313" key="5">
    <source>
        <dbReference type="EMBL" id="XDV71281.1"/>
    </source>
</evidence>
<dbReference type="InterPro" id="IPR028082">
    <property type="entry name" value="Peripla_BP_I"/>
</dbReference>
<reference evidence="5" key="1">
    <citation type="submission" date="2024-07" db="EMBL/GenBank/DDBJ databases">
        <authorList>
            <person name="Li J."/>
            <person name="Wei H."/>
            <person name="Ma J."/>
        </authorList>
    </citation>
    <scope>NUCLEOTIDE SEQUENCE</scope>
    <source>
        <strain evidence="5">AMU7</strain>
    </source>
</reference>
<proteinExistence type="predicted"/>
<organism evidence="5">
    <name type="scientific">Paenarthrobacter sp. AMU7</name>
    <dbReference type="NCBI Taxonomy" id="3162492"/>
    <lineage>
        <taxon>Bacteria</taxon>
        <taxon>Bacillati</taxon>
        <taxon>Actinomycetota</taxon>
        <taxon>Actinomycetes</taxon>
        <taxon>Micrococcales</taxon>
        <taxon>Micrococcaceae</taxon>
        <taxon>Paenarthrobacter</taxon>
    </lineage>
</organism>
<dbReference type="Gene3D" id="3.40.50.2300">
    <property type="match status" value="2"/>
</dbReference>
<dbReference type="PANTHER" id="PTHR30146:SF109">
    <property type="entry name" value="HTH-TYPE TRANSCRIPTIONAL REGULATOR GALS"/>
    <property type="match status" value="1"/>
</dbReference>
<dbReference type="InterPro" id="IPR046335">
    <property type="entry name" value="LacI/GalR-like_sensor"/>
</dbReference>
<keyword evidence="2 5" id="KW-0238">DNA-binding</keyword>
<dbReference type="AlphaFoldDB" id="A0AB39YN44"/>
<protein>
    <submittedName>
        <fullName evidence="5">LacI family DNA-binding transcriptional regulator</fullName>
    </submittedName>
</protein>
<feature type="domain" description="HTH lacI-type" evidence="4">
    <location>
        <begin position="2"/>
        <end position="57"/>
    </location>
</feature>